<feature type="transmembrane region" description="Helical" evidence="1">
    <location>
        <begin position="266"/>
        <end position="283"/>
    </location>
</feature>
<keyword evidence="1" id="KW-0812">Transmembrane</keyword>
<protein>
    <submittedName>
        <fullName evidence="2">Uncharacterized protein</fullName>
    </submittedName>
</protein>
<accession>A0ABQ3XKG3</accession>
<feature type="transmembrane region" description="Helical" evidence="1">
    <location>
        <begin position="66"/>
        <end position="93"/>
    </location>
</feature>
<organism evidence="2 3">
    <name type="scientific">Actinoplanes couchii</name>
    <dbReference type="NCBI Taxonomy" id="403638"/>
    <lineage>
        <taxon>Bacteria</taxon>
        <taxon>Bacillati</taxon>
        <taxon>Actinomycetota</taxon>
        <taxon>Actinomycetes</taxon>
        <taxon>Micromonosporales</taxon>
        <taxon>Micromonosporaceae</taxon>
        <taxon>Actinoplanes</taxon>
    </lineage>
</organism>
<evidence type="ECO:0000313" key="2">
    <source>
        <dbReference type="EMBL" id="GID58994.1"/>
    </source>
</evidence>
<evidence type="ECO:0000313" key="3">
    <source>
        <dbReference type="Proteomes" id="UP000612282"/>
    </source>
</evidence>
<comment type="caution">
    <text evidence="2">The sequence shown here is derived from an EMBL/GenBank/DDBJ whole genome shotgun (WGS) entry which is preliminary data.</text>
</comment>
<keyword evidence="3" id="KW-1185">Reference proteome</keyword>
<keyword evidence="1" id="KW-1133">Transmembrane helix</keyword>
<proteinExistence type="predicted"/>
<name>A0ABQ3XKG3_9ACTN</name>
<dbReference type="RefSeq" id="WP_203804551.1">
    <property type="nucleotide sequence ID" value="NZ_BAAAQE010000093.1"/>
</dbReference>
<dbReference type="EMBL" id="BOMG01000093">
    <property type="protein sequence ID" value="GID58994.1"/>
    <property type="molecule type" value="Genomic_DNA"/>
</dbReference>
<dbReference type="Proteomes" id="UP000612282">
    <property type="component" value="Unassembled WGS sequence"/>
</dbReference>
<evidence type="ECO:0000256" key="1">
    <source>
        <dbReference type="SAM" id="Phobius"/>
    </source>
</evidence>
<gene>
    <name evidence="2" type="ORF">Aco03nite_073980</name>
</gene>
<sequence length="366" mass="38029">MPELERSYRRWLWAYPAFYRRERGLEILTTLLDSAGPGQTRPSRGEVAYLLLMGLKYRFVPAHWTGAIATVLVAVWVALVLGGGGALAVWAAADPQKPDLAVLSDTLAGQAPTSVDGALGDGLLDTSITYQAAGVFQTFGLEGWSGSFPAPFGETRFYDGVAAGPAVVTDAHRSLAAAGWTTGELRPSPSGAETDQVFWAQRGGVLIRVAGVGDRTAVEIGAFPVEPGGVPAGAIAGFAIGLVVTWQLMTAATHRIARTPWSTRRLILLIGLPGLAACAANSVDSVLSMVPDLDAIIDSAGVPGRVLMAVDYMYPLASQLAAPLAVGIIAISAMCCAALLSTAGQLWPGSAVPQAVPQVVPQVEEG</sequence>
<reference evidence="2 3" key="1">
    <citation type="submission" date="2021-01" db="EMBL/GenBank/DDBJ databases">
        <title>Whole genome shotgun sequence of Actinoplanes couchii NBRC 106145.</title>
        <authorList>
            <person name="Komaki H."/>
            <person name="Tamura T."/>
        </authorList>
    </citation>
    <scope>NUCLEOTIDE SEQUENCE [LARGE SCALE GENOMIC DNA]</scope>
    <source>
        <strain evidence="2 3">NBRC 106145</strain>
    </source>
</reference>
<feature type="transmembrane region" description="Helical" evidence="1">
    <location>
        <begin position="320"/>
        <end position="340"/>
    </location>
</feature>
<keyword evidence="1" id="KW-0472">Membrane</keyword>
<feature type="transmembrane region" description="Helical" evidence="1">
    <location>
        <begin position="232"/>
        <end position="254"/>
    </location>
</feature>